<protein>
    <submittedName>
        <fullName evidence="1">Apoptosis-inducing factor 3 isoform X1</fullName>
    </submittedName>
</protein>
<keyword evidence="2" id="KW-1185">Reference proteome</keyword>
<proteinExistence type="predicted"/>
<comment type="caution">
    <text evidence="1">The sequence shown here is derived from an EMBL/GenBank/DDBJ whole genome shotgun (WGS) entry which is preliminary data.</text>
</comment>
<evidence type="ECO:0000313" key="1">
    <source>
        <dbReference type="EMBL" id="KAL2717179.1"/>
    </source>
</evidence>
<dbReference type="Proteomes" id="UP001607302">
    <property type="component" value="Unassembled WGS sequence"/>
</dbReference>
<evidence type="ECO:0000313" key="2">
    <source>
        <dbReference type="Proteomes" id="UP001607302"/>
    </source>
</evidence>
<sequence>MGLKHCKEFSSTDEYERERYKSTEKVLVNDPNHLIIYYITVIGYDDTKNIYFKRTIIYTIDSTVCKAHNNSKLLLLATENIKIIL</sequence>
<dbReference type="EMBL" id="JAUDFV010000153">
    <property type="protein sequence ID" value="KAL2717179.1"/>
    <property type="molecule type" value="Genomic_DNA"/>
</dbReference>
<organism evidence="1 2">
    <name type="scientific">Vespula squamosa</name>
    <name type="common">Southern yellow jacket</name>
    <name type="synonym">Wasp</name>
    <dbReference type="NCBI Taxonomy" id="30214"/>
    <lineage>
        <taxon>Eukaryota</taxon>
        <taxon>Metazoa</taxon>
        <taxon>Ecdysozoa</taxon>
        <taxon>Arthropoda</taxon>
        <taxon>Hexapoda</taxon>
        <taxon>Insecta</taxon>
        <taxon>Pterygota</taxon>
        <taxon>Neoptera</taxon>
        <taxon>Endopterygota</taxon>
        <taxon>Hymenoptera</taxon>
        <taxon>Apocrita</taxon>
        <taxon>Aculeata</taxon>
        <taxon>Vespoidea</taxon>
        <taxon>Vespidae</taxon>
        <taxon>Vespinae</taxon>
        <taxon>Vespula</taxon>
    </lineage>
</organism>
<accession>A0ABD2A970</accession>
<reference evidence="1 2" key="1">
    <citation type="journal article" date="2024" name="Ann. Entomol. Soc. Am.">
        <title>Genomic analyses of the southern and eastern yellowjacket wasps (Hymenoptera: Vespidae) reveal evolutionary signatures of social life.</title>
        <authorList>
            <person name="Catto M.A."/>
            <person name="Caine P.B."/>
            <person name="Orr S.E."/>
            <person name="Hunt B.G."/>
            <person name="Goodisman M.A.D."/>
        </authorList>
    </citation>
    <scope>NUCLEOTIDE SEQUENCE [LARGE SCALE GENOMIC DNA]</scope>
    <source>
        <strain evidence="1">233</strain>
        <tissue evidence="1">Head and thorax</tissue>
    </source>
</reference>
<name>A0ABD2A970_VESSQ</name>
<dbReference type="AlphaFoldDB" id="A0ABD2A970"/>
<gene>
    <name evidence="1" type="ORF">V1478_012879</name>
</gene>